<dbReference type="Gene3D" id="3.30.450.40">
    <property type="match status" value="1"/>
</dbReference>
<dbReference type="CDD" id="cd00075">
    <property type="entry name" value="HATPase"/>
    <property type="match status" value="1"/>
</dbReference>
<evidence type="ECO:0000256" key="2">
    <source>
        <dbReference type="ARBA" id="ARBA00012438"/>
    </source>
</evidence>
<protein>
    <recommendedName>
        <fullName evidence="2">histidine kinase</fullName>
        <ecNumber evidence="2">2.7.13.3</ecNumber>
    </recommendedName>
</protein>
<feature type="domain" description="Histidine kinase" evidence="9">
    <location>
        <begin position="332"/>
        <end position="532"/>
    </location>
</feature>
<keyword evidence="5" id="KW-0547">Nucleotide-binding</keyword>
<dbReference type="SMART" id="SM00387">
    <property type="entry name" value="HATPase_c"/>
    <property type="match status" value="1"/>
</dbReference>
<gene>
    <name evidence="11" type="ORF">BK138_22605</name>
</gene>
<evidence type="ECO:0000313" key="11">
    <source>
        <dbReference type="EMBL" id="OMF52240.1"/>
    </source>
</evidence>
<dbReference type="InterPro" id="IPR003594">
    <property type="entry name" value="HATPase_dom"/>
</dbReference>
<dbReference type="GO" id="GO:0005524">
    <property type="term" value="F:ATP binding"/>
    <property type="evidence" value="ECO:0007669"/>
    <property type="project" value="UniProtKB-KW"/>
</dbReference>
<dbReference type="InterPro" id="IPR036890">
    <property type="entry name" value="HATPase_C_sf"/>
</dbReference>
<dbReference type="SUPFAM" id="SSF47384">
    <property type="entry name" value="Homodimeric domain of signal transducing histidine kinase"/>
    <property type="match status" value="1"/>
</dbReference>
<dbReference type="Gene3D" id="1.10.287.130">
    <property type="match status" value="1"/>
</dbReference>
<dbReference type="GO" id="GO:0000155">
    <property type="term" value="F:phosphorelay sensor kinase activity"/>
    <property type="evidence" value="ECO:0007669"/>
    <property type="project" value="InterPro"/>
</dbReference>
<dbReference type="EMBL" id="MRTP01000007">
    <property type="protein sequence ID" value="OMF52240.1"/>
    <property type="molecule type" value="Genomic_DNA"/>
</dbReference>
<dbReference type="CDD" id="cd00082">
    <property type="entry name" value="HisKA"/>
    <property type="match status" value="1"/>
</dbReference>
<keyword evidence="8" id="KW-0902">Two-component regulatory system</keyword>
<dbReference type="InterPro" id="IPR000014">
    <property type="entry name" value="PAS"/>
</dbReference>
<sequence length="532" mass="60222">MDKEIDQMDDQQIIAAFNAHYGQRGLDPAKFPVLSKRYTTEELEERLSFYKEYIDIILFFVNKFLSTIQGTPILVTVTDQWGYLLECYGEPMFLEAIAELGIIKGVRYNEETGTGSVPLCLRFKRPFQTLGEEHFFEALHGMACYSAPFHREDGAVLGTLSLMTGVDSAHPHLLTLLCTMVDSVEREMLLRRNNAHLHTLNQVLLEANYQGVVVTDAVGRIIDMNDQYLRMLRLDGGDKHLYLGTPVLEHRLVSPYFERVLARQEECIGVELQDTRMDADNYYMLDVLPVFDMGGSFCRIIGTLRDITEMKRTEEVLRNTEKLVFAGQLAVGIAHEIRNPLTTVKGLIQLAGPTSGLRHYDLIMSELDRMNLIVGEFLILGKPQEIRFREDWCMTILQEVLSLIEIEAAKNNVRIRCTCIREEKISCDRNQIKQVFLNILKNAIQALPGGGRIDIVLEADGGYQRIRFMDNGIGMPEEVLERIGEPFHTTKLEGYGLGMMIVKKIIASHRGILNITSEPGKGTTVEMGLPIG</sequence>
<evidence type="ECO:0000256" key="5">
    <source>
        <dbReference type="ARBA" id="ARBA00022741"/>
    </source>
</evidence>
<dbReference type="SMART" id="SM00388">
    <property type="entry name" value="HisKA"/>
    <property type="match status" value="1"/>
</dbReference>
<dbReference type="AlphaFoldDB" id="A0A1R1EKA9"/>
<dbReference type="InterPro" id="IPR029016">
    <property type="entry name" value="GAF-like_dom_sf"/>
</dbReference>
<dbReference type="STRING" id="297318.BK138_22605"/>
<proteinExistence type="predicted"/>
<name>A0A1R1EKA9_9BACL</name>
<dbReference type="Proteomes" id="UP000187172">
    <property type="component" value="Unassembled WGS sequence"/>
</dbReference>
<dbReference type="CDD" id="cd00130">
    <property type="entry name" value="PAS"/>
    <property type="match status" value="1"/>
</dbReference>
<evidence type="ECO:0000256" key="1">
    <source>
        <dbReference type="ARBA" id="ARBA00000085"/>
    </source>
</evidence>
<dbReference type="Pfam" id="PF08448">
    <property type="entry name" value="PAS_4"/>
    <property type="match status" value="1"/>
</dbReference>
<dbReference type="InterPro" id="IPR005467">
    <property type="entry name" value="His_kinase_dom"/>
</dbReference>
<dbReference type="InterPro" id="IPR035965">
    <property type="entry name" value="PAS-like_dom_sf"/>
</dbReference>
<dbReference type="InterPro" id="IPR013656">
    <property type="entry name" value="PAS_4"/>
</dbReference>
<comment type="catalytic activity">
    <reaction evidence="1">
        <text>ATP + protein L-histidine = ADP + protein N-phospho-L-histidine.</text>
        <dbReference type="EC" id="2.7.13.3"/>
    </reaction>
</comment>
<keyword evidence="12" id="KW-1185">Reference proteome</keyword>
<evidence type="ECO:0000256" key="6">
    <source>
        <dbReference type="ARBA" id="ARBA00022777"/>
    </source>
</evidence>
<dbReference type="InterPro" id="IPR004358">
    <property type="entry name" value="Sig_transdc_His_kin-like_C"/>
</dbReference>
<dbReference type="InterPro" id="IPR036097">
    <property type="entry name" value="HisK_dim/P_sf"/>
</dbReference>
<dbReference type="SUPFAM" id="SSF55874">
    <property type="entry name" value="ATPase domain of HSP90 chaperone/DNA topoisomerase II/histidine kinase"/>
    <property type="match status" value="1"/>
</dbReference>
<dbReference type="Gene3D" id="3.30.450.20">
    <property type="entry name" value="PAS domain"/>
    <property type="match status" value="1"/>
</dbReference>
<dbReference type="SUPFAM" id="SSF55785">
    <property type="entry name" value="PYP-like sensor domain (PAS domain)"/>
    <property type="match status" value="1"/>
</dbReference>
<dbReference type="EC" id="2.7.13.3" evidence="2"/>
<dbReference type="PRINTS" id="PR00344">
    <property type="entry name" value="BCTRLSENSOR"/>
</dbReference>
<dbReference type="PANTHER" id="PTHR43065">
    <property type="entry name" value="SENSOR HISTIDINE KINASE"/>
    <property type="match status" value="1"/>
</dbReference>
<keyword evidence="4" id="KW-0808">Transferase</keyword>
<dbReference type="InterPro" id="IPR000700">
    <property type="entry name" value="PAS-assoc_C"/>
</dbReference>
<reference evidence="11 12" key="1">
    <citation type="submission" date="2016-11" db="EMBL/GenBank/DDBJ databases">
        <title>Paenibacillus species isolates.</title>
        <authorList>
            <person name="Beno S.M."/>
        </authorList>
    </citation>
    <scope>NUCLEOTIDE SEQUENCE [LARGE SCALE GENOMIC DNA]</scope>
    <source>
        <strain evidence="11 12">FSL R5-0378</strain>
    </source>
</reference>
<dbReference type="RefSeq" id="WP_076173062.1">
    <property type="nucleotide sequence ID" value="NZ_MRTP01000007.1"/>
</dbReference>
<organism evidence="11 12">
    <name type="scientific">Paenibacillus rhizosphaerae</name>
    <dbReference type="NCBI Taxonomy" id="297318"/>
    <lineage>
        <taxon>Bacteria</taxon>
        <taxon>Bacillati</taxon>
        <taxon>Bacillota</taxon>
        <taxon>Bacilli</taxon>
        <taxon>Bacillales</taxon>
        <taxon>Paenibacillaceae</taxon>
        <taxon>Paenibacillus</taxon>
    </lineage>
</organism>
<evidence type="ECO:0000256" key="8">
    <source>
        <dbReference type="ARBA" id="ARBA00023012"/>
    </source>
</evidence>
<keyword evidence="6 11" id="KW-0418">Kinase</keyword>
<evidence type="ECO:0000256" key="7">
    <source>
        <dbReference type="ARBA" id="ARBA00022840"/>
    </source>
</evidence>
<evidence type="ECO:0000313" key="12">
    <source>
        <dbReference type="Proteomes" id="UP000187172"/>
    </source>
</evidence>
<evidence type="ECO:0000259" key="9">
    <source>
        <dbReference type="PROSITE" id="PS50109"/>
    </source>
</evidence>
<dbReference type="PROSITE" id="PS50109">
    <property type="entry name" value="HIS_KIN"/>
    <property type="match status" value="1"/>
</dbReference>
<dbReference type="InterPro" id="IPR003661">
    <property type="entry name" value="HisK_dim/P_dom"/>
</dbReference>
<comment type="caution">
    <text evidence="11">The sequence shown here is derived from an EMBL/GenBank/DDBJ whole genome shotgun (WGS) entry which is preliminary data.</text>
</comment>
<accession>A0A1R1EKA9</accession>
<evidence type="ECO:0000256" key="3">
    <source>
        <dbReference type="ARBA" id="ARBA00022553"/>
    </source>
</evidence>
<feature type="domain" description="PAC" evidence="10">
    <location>
        <begin position="268"/>
        <end position="319"/>
    </location>
</feature>
<dbReference type="Pfam" id="PF00512">
    <property type="entry name" value="HisKA"/>
    <property type="match status" value="1"/>
</dbReference>
<dbReference type="PANTHER" id="PTHR43065:SF34">
    <property type="entry name" value="SPORULATION KINASE A"/>
    <property type="match status" value="1"/>
</dbReference>
<keyword evidence="3" id="KW-0597">Phosphoprotein</keyword>
<dbReference type="Pfam" id="PF02518">
    <property type="entry name" value="HATPase_c"/>
    <property type="match status" value="1"/>
</dbReference>
<dbReference type="Gene3D" id="3.30.565.10">
    <property type="entry name" value="Histidine kinase-like ATPase, C-terminal domain"/>
    <property type="match status" value="1"/>
</dbReference>
<evidence type="ECO:0000256" key="4">
    <source>
        <dbReference type="ARBA" id="ARBA00022679"/>
    </source>
</evidence>
<keyword evidence="7" id="KW-0067">ATP-binding</keyword>
<evidence type="ECO:0000259" key="10">
    <source>
        <dbReference type="PROSITE" id="PS50113"/>
    </source>
</evidence>
<dbReference type="PROSITE" id="PS50113">
    <property type="entry name" value="PAC"/>
    <property type="match status" value="1"/>
</dbReference>